<evidence type="ECO:0000313" key="1">
    <source>
        <dbReference type="EMBL" id="CAI6085924.1"/>
    </source>
</evidence>
<dbReference type="Proteomes" id="UP001160390">
    <property type="component" value="Unassembled WGS sequence"/>
</dbReference>
<proteinExistence type="predicted"/>
<dbReference type="AlphaFoldDB" id="A0AA35LY44"/>
<reference evidence="1" key="1">
    <citation type="submission" date="2023-01" db="EMBL/GenBank/DDBJ databases">
        <authorList>
            <person name="Piombo E."/>
        </authorList>
    </citation>
    <scope>NUCLEOTIDE SEQUENCE</scope>
</reference>
<sequence>MVSIETTYVDLECEPLETIWDPLEPSLYETKLNQTALQEIASYTERMFRNYTGVITNGSWYGYQQHSESFKTPRWNIALNRFIGTDLLAFSLDVFRNETAIEAGLTKMLVQFDFPPPQYLDPKEKGPTKNFFTRSECGVSQKHVETRLSCSAVPQKLRPDCHAVAQRPSLKPHPPENLSILSHPQIFGAISRLVPSVLLSRKGTLNYIFNMANLQMILETNLSTRLSQAINTFYLVHQISEFMDPLEDPSYEVGAPYSA</sequence>
<gene>
    <name evidence="1" type="ORF">CCHLO57077_00016079</name>
</gene>
<protein>
    <submittedName>
        <fullName evidence="1">Uncharacterized protein</fullName>
    </submittedName>
</protein>
<comment type="caution">
    <text evidence="1">The sequence shown here is derived from an EMBL/GenBank/DDBJ whole genome shotgun (WGS) entry which is preliminary data.</text>
</comment>
<accession>A0AA35LY44</accession>
<evidence type="ECO:0000313" key="2">
    <source>
        <dbReference type="Proteomes" id="UP001160390"/>
    </source>
</evidence>
<keyword evidence="2" id="KW-1185">Reference proteome</keyword>
<name>A0AA35LY44_9HYPO</name>
<organism evidence="1 2">
    <name type="scientific">Clonostachys chloroleuca</name>
    <dbReference type="NCBI Taxonomy" id="1926264"/>
    <lineage>
        <taxon>Eukaryota</taxon>
        <taxon>Fungi</taxon>
        <taxon>Dikarya</taxon>
        <taxon>Ascomycota</taxon>
        <taxon>Pezizomycotina</taxon>
        <taxon>Sordariomycetes</taxon>
        <taxon>Hypocreomycetidae</taxon>
        <taxon>Hypocreales</taxon>
        <taxon>Bionectriaceae</taxon>
        <taxon>Clonostachys</taxon>
    </lineage>
</organism>
<dbReference type="EMBL" id="CABFNP030000771">
    <property type="protein sequence ID" value="CAI6085924.1"/>
    <property type="molecule type" value="Genomic_DNA"/>
</dbReference>